<gene>
    <name evidence="1" type="ORF">LTS18_002422</name>
</gene>
<evidence type="ECO:0000313" key="1">
    <source>
        <dbReference type="EMBL" id="KAK3044008.1"/>
    </source>
</evidence>
<keyword evidence="2" id="KW-1185">Reference proteome</keyword>
<proteinExistence type="predicted"/>
<organism evidence="1 2">
    <name type="scientific">Coniosporium uncinatum</name>
    <dbReference type="NCBI Taxonomy" id="93489"/>
    <lineage>
        <taxon>Eukaryota</taxon>
        <taxon>Fungi</taxon>
        <taxon>Dikarya</taxon>
        <taxon>Ascomycota</taxon>
        <taxon>Pezizomycotina</taxon>
        <taxon>Dothideomycetes</taxon>
        <taxon>Dothideomycetes incertae sedis</taxon>
        <taxon>Coniosporium</taxon>
    </lineage>
</organism>
<dbReference type="Proteomes" id="UP001186974">
    <property type="component" value="Unassembled WGS sequence"/>
</dbReference>
<feature type="non-terminal residue" evidence="1">
    <location>
        <position position="1"/>
    </location>
</feature>
<comment type="caution">
    <text evidence="1">The sequence shown here is derived from an EMBL/GenBank/DDBJ whole genome shotgun (WGS) entry which is preliminary data.</text>
</comment>
<sequence>QMLSKSQGVLRLPSFDSSAGSPASRRSSSVEGSARDSSPDQRRNPTVGYALPIPEASPSPKPMSRGSPEVGDITRAMREVRSGPSTPRGTRDVLEWEDGGGSDGNDPAKNSDGDRSETADGARRSSPRFREDDVDEVRAEEAATASGYDVRGEGLR</sequence>
<name>A0ACC3CSN2_9PEZI</name>
<evidence type="ECO:0000313" key="2">
    <source>
        <dbReference type="Proteomes" id="UP001186974"/>
    </source>
</evidence>
<accession>A0ACC3CSN2</accession>
<protein>
    <submittedName>
        <fullName evidence="1">Uncharacterized protein</fullName>
    </submittedName>
</protein>
<dbReference type="EMBL" id="JAWDJW010012557">
    <property type="protein sequence ID" value="KAK3044008.1"/>
    <property type="molecule type" value="Genomic_DNA"/>
</dbReference>
<reference evidence="1" key="1">
    <citation type="submission" date="2024-09" db="EMBL/GenBank/DDBJ databases">
        <title>Black Yeasts Isolated from many extreme environments.</title>
        <authorList>
            <person name="Coleine C."/>
            <person name="Stajich J.E."/>
            <person name="Selbmann L."/>
        </authorList>
    </citation>
    <scope>NUCLEOTIDE SEQUENCE</scope>
    <source>
        <strain evidence="1">CCFEE 5737</strain>
    </source>
</reference>